<dbReference type="Gene3D" id="3.30.70.80">
    <property type="entry name" value="Peptidase S8 propeptide/proteinase inhibitor I9"/>
    <property type="match status" value="1"/>
</dbReference>
<feature type="domain" description="Subtilisin-like protease fibronectin type-III" evidence="12">
    <location>
        <begin position="666"/>
        <end position="763"/>
    </location>
</feature>
<evidence type="ECO:0000259" key="11">
    <source>
        <dbReference type="Pfam" id="PF05922"/>
    </source>
</evidence>
<evidence type="ECO:0000259" key="12">
    <source>
        <dbReference type="Pfam" id="PF17766"/>
    </source>
</evidence>
<name>A0A068V230_COFCA</name>
<dbReference type="Gramene" id="CDP14569">
    <property type="protein sequence ID" value="CDP14569"/>
    <property type="gene ID" value="GSCOC_T00041098001"/>
</dbReference>
<evidence type="ECO:0000313" key="14">
    <source>
        <dbReference type="Proteomes" id="UP000295252"/>
    </source>
</evidence>
<dbReference type="AlphaFoldDB" id="A0A068V230"/>
<dbReference type="Proteomes" id="UP000295252">
    <property type="component" value="Chromosome XI"/>
</dbReference>
<feature type="active site" description="Charge relay system" evidence="6 7">
    <location>
        <position position="149"/>
    </location>
</feature>
<keyword evidence="4 7" id="KW-0378">Hydrolase</keyword>
<dbReference type="InterPro" id="IPR037045">
    <property type="entry name" value="S8pro/Inhibitor_I9_sf"/>
</dbReference>
<dbReference type="Pfam" id="PF00082">
    <property type="entry name" value="Peptidase_S8"/>
    <property type="match status" value="1"/>
</dbReference>
<evidence type="ECO:0000256" key="5">
    <source>
        <dbReference type="ARBA" id="ARBA00022825"/>
    </source>
</evidence>
<feature type="compositionally biased region" description="Basic and acidic residues" evidence="8">
    <location>
        <begin position="212"/>
        <end position="221"/>
    </location>
</feature>
<dbReference type="PRINTS" id="PR00723">
    <property type="entry name" value="SUBTILISIN"/>
</dbReference>
<dbReference type="Gene3D" id="2.60.40.2310">
    <property type="match status" value="1"/>
</dbReference>
<feature type="domain" description="Peptidase S8/S53" evidence="10">
    <location>
        <begin position="140"/>
        <end position="618"/>
    </location>
</feature>
<dbReference type="InterPro" id="IPR034197">
    <property type="entry name" value="Peptidases_S8_3"/>
</dbReference>
<evidence type="ECO:0000256" key="7">
    <source>
        <dbReference type="PROSITE-ProRule" id="PRU01240"/>
    </source>
</evidence>
<keyword evidence="5 7" id="KW-0720">Serine protease</keyword>
<dbReference type="STRING" id="49390.A0A068V230"/>
<keyword evidence="3 9" id="KW-0732">Signal</keyword>
<dbReference type="InterPro" id="IPR010259">
    <property type="entry name" value="S8pro/Inhibitor_I9"/>
</dbReference>
<evidence type="ECO:0000256" key="1">
    <source>
        <dbReference type="ARBA" id="ARBA00011073"/>
    </source>
</evidence>
<dbReference type="InParanoid" id="A0A068V230"/>
<dbReference type="CDD" id="cd02120">
    <property type="entry name" value="PA_subtilisin_like"/>
    <property type="match status" value="1"/>
</dbReference>
<evidence type="ECO:0000259" key="10">
    <source>
        <dbReference type="Pfam" id="PF00082"/>
    </source>
</evidence>
<gene>
    <name evidence="13" type="ORF">GSCOC_T00041098001</name>
</gene>
<dbReference type="PANTHER" id="PTHR10795">
    <property type="entry name" value="PROPROTEIN CONVERTASE SUBTILISIN/KEXIN"/>
    <property type="match status" value="1"/>
</dbReference>
<evidence type="ECO:0000256" key="8">
    <source>
        <dbReference type="SAM" id="MobiDB-lite"/>
    </source>
</evidence>
<feature type="active site" description="Charge relay system" evidence="6 7">
    <location>
        <position position="222"/>
    </location>
</feature>
<dbReference type="Pfam" id="PF17766">
    <property type="entry name" value="fn3_6"/>
    <property type="match status" value="1"/>
</dbReference>
<protein>
    <recommendedName>
        <fullName evidence="15">Subtilisin-like protease SBT5.6</fullName>
    </recommendedName>
</protein>
<dbReference type="CDD" id="cd04852">
    <property type="entry name" value="Peptidases_S8_3"/>
    <property type="match status" value="1"/>
</dbReference>
<comment type="similarity">
    <text evidence="1 7">Belongs to the peptidase S8 family.</text>
</comment>
<feature type="chain" id="PRO_5001655487" description="Subtilisin-like protease SBT5.6" evidence="9">
    <location>
        <begin position="22"/>
        <end position="766"/>
    </location>
</feature>
<dbReference type="EMBL" id="HG739171">
    <property type="protein sequence ID" value="CDP14569.1"/>
    <property type="molecule type" value="Genomic_DNA"/>
</dbReference>
<dbReference type="GO" id="GO:0006508">
    <property type="term" value="P:proteolysis"/>
    <property type="evidence" value="ECO:0007669"/>
    <property type="project" value="UniProtKB-KW"/>
</dbReference>
<dbReference type="InterPro" id="IPR015500">
    <property type="entry name" value="Peptidase_S8_subtilisin-rel"/>
</dbReference>
<feature type="region of interest" description="Disordered" evidence="8">
    <location>
        <begin position="212"/>
        <end position="235"/>
    </location>
</feature>
<evidence type="ECO:0000313" key="13">
    <source>
        <dbReference type="EMBL" id="CDP14569.1"/>
    </source>
</evidence>
<dbReference type="GO" id="GO:0004252">
    <property type="term" value="F:serine-type endopeptidase activity"/>
    <property type="evidence" value="ECO:0007669"/>
    <property type="project" value="UniProtKB-UniRule"/>
</dbReference>
<feature type="active site" description="Charge relay system" evidence="6 7">
    <location>
        <position position="559"/>
    </location>
</feature>
<dbReference type="Gene3D" id="3.50.30.30">
    <property type="match status" value="1"/>
</dbReference>
<dbReference type="InterPro" id="IPR045051">
    <property type="entry name" value="SBT"/>
</dbReference>
<dbReference type="FunFam" id="3.30.70.80:FF:000002">
    <property type="entry name" value="Subtilisin-like protease SBT5.3"/>
    <property type="match status" value="1"/>
</dbReference>
<proteinExistence type="inferred from homology"/>
<evidence type="ECO:0000256" key="4">
    <source>
        <dbReference type="ARBA" id="ARBA00022801"/>
    </source>
</evidence>
<dbReference type="FunFam" id="3.40.50.200:FF:000006">
    <property type="entry name" value="Subtilisin-like protease SBT1.5"/>
    <property type="match status" value="1"/>
</dbReference>
<dbReference type="Gene3D" id="3.40.50.200">
    <property type="entry name" value="Peptidase S8/S53 domain"/>
    <property type="match status" value="1"/>
</dbReference>
<dbReference type="Pfam" id="PF05922">
    <property type="entry name" value="Inhibitor_I9"/>
    <property type="match status" value="1"/>
</dbReference>
<dbReference type="PROSITE" id="PS51892">
    <property type="entry name" value="SUBTILASE"/>
    <property type="match status" value="1"/>
</dbReference>
<sequence>MEKYLAVLCFLFISLHMKAVCEKRQVYIVYLGEHSGNRNLEEIEEHHRSFLHSVKGSKQEAETCLIHSYKHIINGFSAFLTPEEASTVSEMDGVISVFRSQTRRLRLQTTRSWDFTNLLEANGDLSRVNGEKLLQRASYGKDVIVGVFDSGIWPESRSFNDEGMEPVPKSWKGTCQQGIAFNSSHCNRKIIGARYYLKHYEAEHGPVKEKMEFRSPRDKNGHGTHTASTIGGRRVPNASSLGGFANGTASGGAPLVRLAIYKICWQPDPLDEVLCPDGDTLAAFDDAIKDGVHVISLSIGGNTSSPYAEDGTAIGSLHALKRDIIVVCSAGNSGPTPSSVSNVAPWLISVGASSIDRIFQSTIVLGNGLIVQGRTVTPFRKTKKYPLVYAVDVEIPGKTTNLTTGGCFPGTLSKKLVKGKVVFCWVGYIYQALEVRRAGGVAAIFGNPYGGKGVVESPFLLPGTTVLQNDRATIVSYILNNENPTATLFPGRTIIGTGPAPFMAPFTALGPNGIEPNILKPDITAPGLNILAAWTEASPPTQLLQDHRVVKYNIASGTSMSCPHVSAVAALLKAIHPDWSSAAIRSSLMTTARRVNNVQIPITDAAGNIATPFHYGAGHFQPSKAADPGLVYDASYTDYLLFLCSSGTAFLDPSFKCPKHVPPPSDLNYPSLAIAKLNGNMTVSRTVTNVGTGNSTYTVIIVPPPGYTVKILPTKLYFSKTGEKQSFSITVKVAASIKETKFEFGWYAWSDGAGHVVRSPIVVSAA</sequence>
<reference evidence="14" key="1">
    <citation type="journal article" date="2014" name="Science">
        <title>The coffee genome provides insight into the convergent evolution of caffeine biosynthesis.</title>
        <authorList>
            <person name="Denoeud F."/>
            <person name="Carretero-Paulet L."/>
            <person name="Dereeper A."/>
            <person name="Droc G."/>
            <person name="Guyot R."/>
            <person name="Pietrella M."/>
            <person name="Zheng C."/>
            <person name="Alberti A."/>
            <person name="Anthony F."/>
            <person name="Aprea G."/>
            <person name="Aury J.M."/>
            <person name="Bento P."/>
            <person name="Bernard M."/>
            <person name="Bocs S."/>
            <person name="Campa C."/>
            <person name="Cenci A."/>
            <person name="Combes M.C."/>
            <person name="Crouzillat D."/>
            <person name="Da Silva C."/>
            <person name="Daddiego L."/>
            <person name="De Bellis F."/>
            <person name="Dussert S."/>
            <person name="Garsmeur O."/>
            <person name="Gayraud T."/>
            <person name="Guignon V."/>
            <person name="Jahn K."/>
            <person name="Jamilloux V."/>
            <person name="Joet T."/>
            <person name="Labadie K."/>
            <person name="Lan T."/>
            <person name="Leclercq J."/>
            <person name="Lepelley M."/>
            <person name="Leroy T."/>
            <person name="Li L.T."/>
            <person name="Librado P."/>
            <person name="Lopez L."/>
            <person name="Munoz A."/>
            <person name="Noel B."/>
            <person name="Pallavicini A."/>
            <person name="Perrotta G."/>
            <person name="Poncet V."/>
            <person name="Pot D."/>
            <person name="Priyono X."/>
            <person name="Rigoreau M."/>
            <person name="Rouard M."/>
            <person name="Rozas J."/>
            <person name="Tranchant-Dubreuil C."/>
            <person name="VanBuren R."/>
            <person name="Zhang Q."/>
            <person name="Andrade A.C."/>
            <person name="Argout X."/>
            <person name="Bertrand B."/>
            <person name="de Kochko A."/>
            <person name="Graziosi G."/>
            <person name="Henry R.J."/>
            <person name="Jayarama X."/>
            <person name="Ming R."/>
            <person name="Nagai C."/>
            <person name="Rounsley S."/>
            <person name="Sankoff D."/>
            <person name="Giuliano G."/>
            <person name="Albert V.A."/>
            <person name="Wincker P."/>
            <person name="Lashermes P."/>
        </authorList>
    </citation>
    <scope>NUCLEOTIDE SEQUENCE [LARGE SCALE GENOMIC DNA]</scope>
    <source>
        <strain evidence="14">cv. DH200-94</strain>
    </source>
</reference>
<feature type="domain" description="Inhibitor I9" evidence="11">
    <location>
        <begin position="26"/>
        <end position="105"/>
    </location>
</feature>
<dbReference type="PROSITE" id="PS00138">
    <property type="entry name" value="SUBTILASE_SER"/>
    <property type="match status" value="1"/>
</dbReference>
<dbReference type="InterPro" id="IPR000209">
    <property type="entry name" value="Peptidase_S8/S53_dom"/>
</dbReference>
<dbReference type="InterPro" id="IPR036852">
    <property type="entry name" value="Peptidase_S8/S53_dom_sf"/>
</dbReference>
<dbReference type="OrthoDB" id="206201at2759"/>
<organism evidence="13 14">
    <name type="scientific">Coffea canephora</name>
    <name type="common">Robusta coffee</name>
    <dbReference type="NCBI Taxonomy" id="49390"/>
    <lineage>
        <taxon>Eukaryota</taxon>
        <taxon>Viridiplantae</taxon>
        <taxon>Streptophyta</taxon>
        <taxon>Embryophyta</taxon>
        <taxon>Tracheophyta</taxon>
        <taxon>Spermatophyta</taxon>
        <taxon>Magnoliopsida</taxon>
        <taxon>eudicotyledons</taxon>
        <taxon>Gunneridae</taxon>
        <taxon>Pentapetalae</taxon>
        <taxon>asterids</taxon>
        <taxon>lamiids</taxon>
        <taxon>Gentianales</taxon>
        <taxon>Rubiaceae</taxon>
        <taxon>Ixoroideae</taxon>
        <taxon>Gardenieae complex</taxon>
        <taxon>Bertiereae - Coffeeae clade</taxon>
        <taxon>Coffeeae</taxon>
        <taxon>Coffea</taxon>
    </lineage>
</organism>
<dbReference type="SUPFAM" id="SSF52743">
    <property type="entry name" value="Subtilisin-like"/>
    <property type="match status" value="1"/>
</dbReference>
<evidence type="ECO:0000256" key="9">
    <source>
        <dbReference type="SAM" id="SignalP"/>
    </source>
</evidence>
<feature type="signal peptide" evidence="9">
    <location>
        <begin position="1"/>
        <end position="21"/>
    </location>
</feature>
<evidence type="ECO:0000256" key="2">
    <source>
        <dbReference type="ARBA" id="ARBA00022670"/>
    </source>
</evidence>
<dbReference type="FunCoup" id="A0A068V230">
    <property type="interactions" value="50"/>
</dbReference>
<dbReference type="InterPro" id="IPR023828">
    <property type="entry name" value="Peptidase_S8_Ser-AS"/>
</dbReference>
<dbReference type="OMA" id="VCWPVPD"/>
<accession>A0A068V230</accession>
<evidence type="ECO:0000256" key="3">
    <source>
        <dbReference type="ARBA" id="ARBA00022729"/>
    </source>
</evidence>
<dbReference type="PhylomeDB" id="A0A068V230"/>
<evidence type="ECO:0008006" key="15">
    <source>
        <dbReference type="Google" id="ProtNLM"/>
    </source>
</evidence>
<keyword evidence="2 7" id="KW-0645">Protease</keyword>
<evidence type="ECO:0000256" key="6">
    <source>
        <dbReference type="PIRSR" id="PIRSR615500-1"/>
    </source>
</evidence>
<dbReference type="InterPro" id="IPR041469">
    <property type="entry name" value="Subtilisin-like_FN3"/>
</dbReference>
<keyword evidence="14" id="KW-1185">Reference proteome</keyword>